<name>A0A834WHD9_9FABA</name>
<proteinExistence type="predicted"/>
<evidence type="ECO:0000313" key="3">
    <source>
        <dbReference type="Proteomes" id="UP000634136"/>
    </source>
</evidence>
<comment type="caution">
    <text evidence="2">The sequence shown here is derived from an EMBL/GenBank/DDBJ whole genome shotgun (WGS) entry which is preliminary data.</text>
</comment>
<dbReference type="AlphaFoldDB" id="A0A834WHD9"/>
<sequence length="75" mass="8511">MIGQIAHLPNEQDHQNDAMKSTENTDNEGKDFKHPEHNCNHMERKMTCTSWGKIPPKHRPPAKSLVDPSNDPKGL</sequence>
<evidence type="ECO:0000313" key="2">
    <source>
        <dbReference type="EMBL" id="KAF7820938.1"/>
    </source>
</evidence>
<feature type="compositionally biased region" description="Basic and acidic residues" evidence="1">
    <location>
        <begin position="27"/>
        <end position="46"/>
    </location>
</feature>
<gene>
    <name evidence="2" type="ORF">G2W53_026393</name>
</gene>
<keyword evidence="3" id="KW-1185">Reference proteome</keyword>
<feature type="region of interest" description="Disordered" evidence="1">
    <location>
        <begin position="1"/>
        <end position="75"/>
    </location>
</feature>
<organism evidence="2 3">
    <name type="scientific">Senna tora</name>
    <dbReference type="NCBI Taxonomy" id="362788"/>
    <lineage>
        <taxon>Eukaryota</taxon>
        <taxon>Viridiplantae</taxon>
        <taxon>Streptophyta</taxon>
        <taxon>Embryophyta</taxon>
        <taxon>Tracheophyta</taxon>
        <taxon>Spermatophyta</taxon>
        <taxon>Magnoliopsida</taxon>
        <taxon>eudicotyledons</taxon>
        <taxon>Gunneridae</taxon>
        <taxon>Pentapetalae</taxon>
        <taxon>rosids</taxon>
        <taxon>fabids</taxon>
        <taxon>Fabales</taxon>
        <taxon>Fabaceae</taxon>
        <taxon>Caesalpinioideae</taxon>
        <taxon>Cassia clade</taxon>
        <taxon>Senna</taxon>
    </lineage>
</organism>
<evidence type="ECO:0000256" key="1">
    <source>
        <dbReference type="SAM" id="MobiDB-lite"/>
    </source>
</evidence>
<dbReference type="Proteomes" id="UP000634136">
    <property type="component" value="Unassembled WGS sequence"/>
</dbReference>
<protein>
    <submittedName>
        <fullName evidence="2">Uncharacterized protein</fullName>
    </submittedName>
</protein>
<accession>A0A834WHD9</accession>
<dbReference type="EMBL" id="JAAIUW010000008">
    <property type="protein sequence ID" value="KAF7820938.1"/>
    <property type="molecule type" value="Genomic_DNA"/>
</dbReference>
<reference evidence="2" key="1">
    <citation type="submission" date="2020-09" db="EMBL/GenBank/DDBJ databases">
        <title>Genome-Enabled Discovery of Anthraquinone Biosynthesis in Senna tora.</title>
        <authorList>
            <person name="Kang S.-H."/>
            <person name="Pandey R.P."/>
            <person name="Lee C.-M."/>
            <person name="Sim J.-S."/>
            <person name="Jeong J.-T."/>
            <person name="Choi B.-S."/>
            <person name="Jung M."/>
            <person name="Ginzburg D."/>
            <person name="Zhao K."/>
            <person name="Won S.Y."/>
            <person name="Oh T.-J."/>
            <person name="Yu Y."/>
            <person name="Kim N.-H."/>
            <person name="Lee O.R."/>
            <person name="Lee T.-H."/>
            <person name="Bashyal P."/>
            <person name="Kim T.-S."/>
            <person name="Lee W.-H."/>
            <person name="Kawkins C."/>
            <person name="Kim C.-K."/>
            <person name="Kim J.S."/>
            <person name="Ahn B.O."/>
            <person name="Rhee S.Y."/>
            <person name="Sohng J.K."/>
        </authorList>
    </citation>
    <scope>NUCLEOTIDE SEQUENCE</scope>
    <source>
        <tissue evidence="2">Leaf</tissue>
    </source>
</reference>